<dbReference type="AlphaFoldDB" id="F1ZDV7"/>
<keyword evidence="3" id="KW-1185">Reference proteome</keyword>
<name>F1ZDV7_9SPHN</name>
<dbReference type="PANTHER" id="PTHR45947">
    <property type="entry name" value="SULFOQUINOVOSYL TRANSFERASE SQD2"/>
    <property type="match status" value="1"/>
</dbReference>
<dbReference type="SUPFAM" id="SSF53756">
    <property type="entry name" value="UDP-Glycosyltransferase/glycogen phosphorylase"/>
    <property type="match status" value="1"/>
</dbReference>
<gene>
    <name evidence="2" type="ORF">Y88_3514</name>
</gene>
<feature type="domain" description="Glycosyl transferase family 1" evidence="1">
    <location>
        <begin position="211"/>
        <end position="373"/>
    </location>
</feature>
<accession>F1ZDV7</accession>
<dbReference type="RefSeq" id="WP_008071843.1">
    <property type="nucleotide sequence ID" value="NZ_AQWK01000004.1"/>
</dbReference>
<comment type="caution">
    <text evidence="2">The sequence shown here is derived from an EMBL/GenBank/DDBJ whole genome shotgun (WGS) entry which is preliminary data.</text>
</comment>
<dbReference type="eggNOG" id="COG0438">
    <property type="taxonomic scope" value="Bacteria"/>
</dbReference>
<dbReference type="HOGENOM" id="CLU_009583_5_0_5"/>
<dbReference type="Pfam" id="PF00534">
    <property type="entry name" value="Glycos_transf_1"/>
    <property type="match status" value="1"/>
</dbReference>
<dbReference type="CDD" id="cd03801">
    <property type="entry name" value="GT4_PimA-like"/>
    <property type="match status" value="1"/>
</dbReference>
<proteinExistence type="predicted"/>
<keyword evidence="2" id="KW-0808">Transferase</keyword>
<protein>
    <submittedName>
        <fullName evidence="2">Glycosyl transferase group 1</fullName>
    </submittedName>
</protein>
<dbReference type="InterPro" id="IPR001296">
    <property type="entry name" value="Glyco_trans_1"/>
</dbReference>
<dbReference type="FunCoup" id="F1ZDV7">
    <property type="interactions" value="54"/>
</dbReference>
<evidence type="ECO:0000313" key="3">
    <source>
        <dbReference type="Proteomes" id="UP000004728"/>
    </source>
</evidence>
<evidence type="ECO:0000313" key="2">
    <source>
        <dbReference type="EMBL" id="EGD57206.1"/>
    </source>
</evidence>
<sequence>MTGKAKPVRLAIVVSHPIQYYVPLYQRLARDPDIALKVFYMSDISIRGGFDPGFGGEVKWNIDLLEGYDHEFVGKHYRSINPNRFTATVVPELFGKILQGRFDAVLLNGYAQAGNLFALAGALLSRTKVLVRSDSNAELLAGKPQRLPKRLYVKGFFAACHRMLVSGQRNRDFYRYWGVPDRKLILAPFTVDNDRFYRDSRLDADACAALRHSLGCPDDRPILLFASKFVRRKQPDLTIRAAGELARAGHRLHLVMAGSGEMDEELRAIAAEYPELSIHFTGFVNQAEMPPLLGAADVFVFPSTGEPWGLIVNEAMAAGLPVIVGDDSGCAPDLVEPGVNGYLTQARDLDSIRRAIEPLVADAGLRASMAQASLNRISRWSLRETVEGVRQALGLSRA</sequence>
<dbReference type="Gene3D" id="3.40.50.2000">
    <property type="entry name" value="Glycogen Phosphorylase B"/>
    <property type="match status" value="2"/>
</dbReference>
<dbReference type="InterPro" id="IPR050194">
    <property type="entry name" value="Glycosyltransferase_grp1"/>
</dbReference>
<reference evidence="2 3" key="1">
    <citation type="journal article" date="2012" name="J. Bacteriol.">
        <title>Draft Genome Sequence of Novosphingobium nitrogenifigens Y88T.</title>
        <authorList>
            <person name="Strabala T.J."/>
            <person name="Macdonald L."/>
            <person name="Liu V."/>
            <person name="Smit A.M."/>
        </authorList>
    </citation>
    <scope>NUCLEOTIDE SEQUENCE [LARGE SCALE GENOMIC DNA]</scope>
    <source>
        <strain evidence="2 3">DSM 19370</strain>
    </source>
</reference>
<dbReference type="STRING" id="983920.Y88_3514"/>
<dbReference type="Proteomes" id="UP000004728">
    <property type="component" value="Unassembled WGS sequence"/>
</dbReference>
<dbReference type="GO" id="GO:0016757">
    <property type="term" value="F:glycosyltransferase activity"/>
    <property type="evidence" value="ECO:0007669"/>
    <property type="project" value="InterPro"/>
</dbReference>
<organism evidence="2 3">
    <name type="scientific">Novosphingobium nitrogenifigens DSM 19370</name>
    <dbReference type="NCBI Taxonomy" id="983920"/>
    <lineage>
        <taxon>Bacteria</taxon>
        <taxon>Pseudomonadati</taxon>
        <taxon>Pseudomonadota</taxon>
        <taxon>Alphaproteobacteria</taxon>
        <taxon>Sphingomonadales</taxon>
        <taxon>Sphingomonadaceae</taxon>
        <taxon>Novosphingobium</taxon>
    </lineage>
</organism>
<dbReference type="InParanoid" id="F1ZDV7"/>
<dbReference type="OrthoDB" id="503550at2"/>
<evidence type="ECO:0000259" key="1">
    <source>
        <dbReference type="Pfam" id="PF00534"/>
    </source>
</evidence>
<dbReference type="PANTHER" id="PTHR45947:SF3">
    <property type="entry name" value="SULFOQUINOVOSYL TRANSFERASE SQD2"/>
    <property type="match status" value="1"/>
</dbReference>
<dbReference type="EMBL" id="AEWJ01000067">
    <property type="protein sequence ID" value="EGD57206.1"/>
    <property type="molecule type" value="Genomic_DNA"/>
</dbReference>